<dbReference type="CDD" id="cd01043">
    <property type="entry name" value="DPS"/>
    <property type="match status" value="1"/>
</dbReference>
<dbReference type="SUPFAM" id="SSF47240">
    <property type="entry name" value="Ferritin-like"/>
    <property type="match status" value="1"/>
</dbReference>
<dbReference type="PROSITE" id="PS00818">
    <property type="entry name" value="DPS_1"/>
    <property type="match status" value="1"/>
</dbReference>
<dbReference type="Gene3D" id="1.20.1260.10">
    <property type="match status" value="1"/>
</dbReference>
<dbReference type="PRINTS" id="PR01346">
    <property type="entry name" value="HELNAPAPROT"/>
</dbReference>
<proteinExistence type="inferred from homology"/>
<accession>A0A6J4VDI3</accession>
<gene>
    <name evidence="5" type="ORF">AVDCRST_MAG33-3021</name>
</gene>
<dbReference type="EMBL" id="CADCWK010000376">
    <property type="protein sequence ID" value="CAA9575602.1"/>
    <property type="molecule type" value="Genomic_DNA"/>
</dbReference>
<dbReference type="PANTHER" id="PTHR42932">
    <property type="entry name" value="GENERAL STRESS PROTEIN 20U"/>
    <property type="match status" value="1"/>
</dbReference>
<dbReference type="InterPro" id="IPR009078">
    <property type="entry name" value="Ferritin-like_SF"/>
</dbReference>
<comment type="similarity">
    <text evidence="1 2">Belongs to the Dps family.</text>
</comment>
<sequence>MSTASKAQARIFPNHNSLPDHTKTRMIETLNQQLADTLDLYAQTKQAHWNVKGKDFYQLHLLFDTHAEHALEWVDLLAERATMIGGYATGTVRMSAAASRLPEYPTDITEGMDHVSALVERWGNYATTVRAAIDIADEFEDKDSADLFTDISRQADMDLWFLEAHLQK</sequence>
<evidence type="ECO:0000313" key="5">
    <source>
        <dbReference type="EMBL" id="CAA9575602.1"/>
    </source>
</evidence>
<organism evidence="5">
    <name type="scientific">uncultured Thermomicrobiales bacterium</name>
    <dbReference type="NCBI Taxonomy" id="1645740"/>
    <lineage>
        <taxon>Bacteria</taxon>
        <taxon>Pseudomonadati</taxon>
        <taxon>Thermomicrobiota</taxon>
        <taxon>Thermomicrobia</taxon>
        <taxon>Thermomicrobiales</taxon>
        <taxon>environmental samples</taxon>
    </lineage>
</organism>
<evidence type="ECO:0000259" key="4">
    <source>
        <dbReference type="Pfam" id="PF00210"/>
    </source>
</evidence>
<dbReference type="InterPro" id="IPR012347">
    <property type="entry name" value="Ferritin-like"/>
</dbReference>
<dbReference type="PROSITE" id="PS00819">
    <property type="entry name" value="DPS_2"/>
    <property type="match status" value="1"/>
</dbReference>
<dbReference type="Pfam" id="PF00210">
    <property type="entry name" value="Ferritin"/>
    <property type="match status" value="1"/>
</dbReference>
<dbReference type="NCBIfam" id="NF006975">
    <property type="entry name" value="PRK09448.1"/>
    <property type="match status" value="1"/>
</dbReference>
<dbReference type="InterPro" id="IPR023188">
    <property type="entry name" value="DPS_DNA-bd_CS"/>
</dbReference>
<feature type="region of interest" description="Disordered" evidence="3">
    <location>
        <begin position="1"/>
        <end position="20"/>
    </location>
</feature>
<evidence type="ECO:0000256" key="3">
    <source>
        <dbReference type="SAM" id="MobiDB-lite"/>
    </source>
</evidence>
<dbReference type="GO" id="GO:0008199">
    <property type="term" value="F:ferric iron binding"/>
    <property type="evidence" value="ECO:0007669"/>
    <property type="project" value="InterPro"/>
</dbReference>
<feature type="domain" description="Ferritin/DPS" evidence="4">
    <location>
        <begin position="27"/>
        <end position="168"/>
    </location>
</feature>
<dbReference type="GO" id="GO:0016722">
    <property type="term" value="F:oxidoreductase activity, acting on metal ions"/>
    <property type="evidence" value="ECO:0007669"/>
    <property type="project" value="InterPro"/>
</dbReference>
<dbReference type="PANTHER" id="PTHR42932:SF3">
    <property type="entry name" value="DNA PROTECTION DURING STARVATION PROTEIN"/>
    <property type="match status" value="1"/>
</dbReference>
<dbReference type="PIRSF" id="PIRSF005900">
    <property type="entry name" value="Dps"/>
    <property type="match status" value="1"/>
</dbReference>
<reference evidence="5" key="1">
    <citation type="submission" date="2020-02" db="EMBL/GenBank/DDBJ databases">
        <authorList>
            <person name="Meier V. D."/>
        </authorList>
    </citation>
    <scope>NUCLEOTIDE SEQUENCE</scope>
    <source>
        <strain evidence="5">AVDCRST_MAG33</strain>
    </source>
</reference>
<evidence type="ECO:0000256" key="1">
    <source>
        <dbReference type="ARBA" id="ARBA00009497"/>
    </source>
</evidence>
<dbReference type="InterPro" id="IPR002177">
    <property type="entry name" value="DPS_DNA-bd"/>
</dbReference>
<protein>
    <submittedName>
        <fullName evidence="5">DNA protection during starvation protein</fullName>
    </submittedName>
</protein>
<dbReference type="InterPro" id="IPR008331">
    <property type="entry name" value="Ferritin_DPS_dom"/>
</dbReference>
<dbReference type="AlphaFoldDB" id="A0A6J4VDI3"/>
<name>A0A6J4VDI3_9BACT</name>
<evidence type="ECO:0000256" key="2">
    <source>
        <dbReference type="RuleBase" id="RU003875"/>
    </source>
</evidence>